<organism evidence="2 3">
    <name type="scientific">Buddleja alternifolia</name>
    <dbReference type="NCBI Taxonomy" id="168488"/>
    <lineage>
        <taxon>Eukaryota</taxon>
        <taxon>Viridiplantae</taxon>
        <taxon>Streptophyta</taxon>
        <taxon>Embryophyta</taxon>
        <taxon>Tracheophyta</taxon>
        <taxon>Spermatophyta</taxon>
        <taxon>Magnoliopsida</taxon>
        <taxon>eudicotyledons</taxon>
        <taxon>Gunneridae</taxon>
        <taxon>Pentapetalae</taxon>
        <taxon>asterids</taxon>
        <taxon>lamiids</taxon>
        <taxon>Lamiales</taxon>
        <taxon>Scrophulariaceae</taxon>
        <taxon>Buddlejeae</taxon>
        <taxon>Buddleja</taxon>
    </lineage>
</organism>
<reference evidence="2" key="1">
    <citation type="submission" date="2019-10" db="EMBL/GenBank/DDBJ databases">
        <authorList>
            <person name="Zhang R."/>
            <person name="Pan Y."/>
            <person name="Wang J."/>
            <person name="Ma R."/>
            <person name="Yu S."/>
        </authorList>
    </citation>
    <scope>NUCLEOTIDE SEQUENCE</scope>
    <source>
        <strain evidence="2">LA-IB0</strain>
        <tissue evidence="2">Leaf</tissue>
    </source>
</reference>
<sequence length="144" mass="16269">MIVVRGGGYGSSWAADKGRTVRLYQLECWPELSRVVSRSTSKWQKLMGNREFPIFGPITANYTTRCEGTIPVLLPPLLILLGRAIPRFDTGFAVMELKRRKVKPERFGIDGELENKARLARFGSSPKTDSTKEDDNKRKARPIT</sequence>
<dbReference type="Proteomes" id="UP000826271">
    <property type="component" value="Unassembled WGS sequence"/>
</dbReference>
<evidence type="ECO:0000313" key="3">
    <source>
        <dbReference type="Proteomes" id="UP000826271"/>
    </source>
</evidence>
<dbReference type="AlphaFoldDB" id="A0AAV6WNF5"/>
<proteinExistence type="predicted"/>
<feature type="region of interest" description="Disordered" evidence="1">
    <location>
        <begin position="120"/>
        <end position="144"/>
    </location>
</feature>
<protein>
    <submittedName>
        <fullName evidence="2">Uncharacterized protein</fullName>
    </submittedName>
</protein>
<dbReference type="EMBL" id="WHWC01000014">
    <property type="protein sequence ID" value="KAG8369394.1"/>
    <property type="molecule type" value="Genomic_DNA"/>
</dbReference>
<accession>A0AAV6WNF5</accession>
<evidence type="ECO:0000313" key="2">
    <source>
        <dbReference type="EMBL" id="KAG8369394.1"/>
    </source>
</evidence>
<evidence type="ECO:0000256" key="1">
    <source>
        <dbReference type="SAM" id="MobiDB-lite"/>
    </source>
</evidence>
<keyword evidence="3" id="KW-1185">Reference proteome</keyword>
<name>A0AAV6WNF5_9LAMI</name>
<comment type="caution">
    <text evidence="2">The sequence shown here is derived from an EMBL/GenBank/DDBJ whole genome shotgun (WGS) entry which is preliminary data.</text>
</comment>
<gene>
    <name evidence="2" type="ORF">BUALT_Bualt14G0006600</name>
</gene>